<gene>
    <name evidence="2" type="ORF">SAMN03084138_01337</name>
</gene>
<name>A0A1I5MNY7_9GAMM</name>
<sequence length="89" mass="10054">MVDVVREAVPLLDALFTVLMILTYLEGLVMFLPNLFKSSDKISKARLPQARFFLESSPHFLKGRGISPHCPNRLKAKIKNSHASIFLTK</sequence>
<dbReference type="Proteomes" id="UP000182692">
    <property type="component" value="Unassembled WGS sequence"/>
</dbReference>
<proteinExistence type="predicted"/>
<evidence type="ECO:0000313" key="3">
    <source>
        <dbReference type="Proteomes" id="UP000182692"/>
    </source>
</evidence>
<keyword evidence="1" id="KW-0812">Transmembrane</keyword>
<evidence type="ECO:0000256" key="1">
    <source>
        <dbReference type="SAM" id="Phobius"/>
    </source>
</evidence>
<evidence type="ECO:0000313" key="2">
    <source>
        <dbReference type="EMBL" id="SFP11295.1"/>
    </source>
</evidence>
<protein>
    <submittedName>
        <fullName evidence="2">Uncharacterized protein</fullName>
    </submittedName>
</protein>
<keyword evidence="1" id="KW-0472">Membrane</keyword>
<organism evidence="2 3">
    <name type="scientific">Enterovibrio norvegicus DSM 15893</name>
    <dbReference type="NCBI Taxonomy" id="1121869"/>
    <lineage>
        <taxon>Bacteria</taxon>
        <taxon>Pseudomonadati</taxon>
        <taxon>Pseudomonadota</taxon>
        <taxon>Gammaproteobacteria</taxon>
        <taxon>Vibrionales</taxon>
        <taxon>Vibrionaceae</taxon>
        <taxon>Enterovibrio</taxon>
    </lineage>
</organism>
<feature type="transmembrane region" description="Helical" evidence="1">
    <location>
        <begin position="14"/>
        <end position="36"/>
    </location>
</feature>
<keyword evidence="1" id="KW-1133">Transmembrane helix</keyword>
<dbReference type="AlphaFoldDB" id="A0A1I5MNY7"/>
<dbReference type="EMBL" id="FOWR01000008">
    <property type="protein sequence ID" value="SFP11295.1"/>
    <property type="molecule type" value="Genomic_DNA"/>
</dbReference>
<reference evidence="2 3" key="1">
    <citation type="submission" date="2016-10" db="EMBL/GenBank/DDBJ databases">
        <authorList>
            <person name="de Groot N.N."/>
        </authorList>
    </citation>
    <scope>NUCLEOTIDE SEQUENCE [LARGE SCALE GENOMIC DNA]</scope>
    <source>
        <strain evidence="2 3">DSM 15893</strain>
    </source>
</reference>
<accession>A0A1I5MNY7</accession>